<name>A0ABU2JGL9_9ACTN</name>
<sequence>MTYPVAQRHLRAPRGARLADRAAVTAEHLAFLAAHLTARDRWLARVLHEHRVFTSTQLTRLAFDSTRTANQRLLQLHQWRVIDRFQPFLDVGAAPMHYVLDLAGAAVLAAEDGLAPAAVGYRHDRAVGIGHSLRLAHTVGVNGLYTALVALARHTIKPGQAAGALGERAVTAWWPEARCARLWGDLARPDAYGRWRENDAEIEFFLEYDTGTESLTRVAGKLHDYHHLAAATAITTPVLFWFPTPAREAAARQALAATLAALQRPESVPVATTTTTAQPTAAPRAGRTQAAPDSPAGARWLTLDPSRRPTTHGTQSDQRVRLAHLTWPHTGPGSPGIHTRPGRAGEPAPTPGPVPGAPGLAAPEPMPPAVLPAYLTRAARDGR</sequence>
<reference evidence="3" key="1">
    <citation type="submission" date="2023-07" db="EMBL/GenBank/DDBJ databases">
        <title>30 novel species of actinomycetes from the DSMZ collection.</title>
        <authorList>
            <person name="Nouioui I."/>
        </authorList>
    </citation>
    <scope>NUCLEOTIDE SEQUENCE [LARGE SCALE GENOMIC DNA]</scope>
    <source>
        <strain evidence="3">DSM 44399</strain>
    </source>
</reference>
<proteinExistence type="predicted"/>
<dbReference type="Pfam" id="PF13814">
    <property type="entry name" value="Replic_Relax"/>
    <property type="match status" value="1"/>
</dbReference>
<feature type="compositionally biased region" description="Low complexity" evidence="1">
    <location>
        <begin position="265"/>
        <end position="288"/>
    </location>
</feature>
<dbReference type="EMBL" id="JAVREH010000071">
    <property type="protein sequence ID" value="MDT0264125.1"/>
    <property type="molecule type" value="Genomic_DNA"/>
</dbReference>
<keyword evidence="3" id="KW-1185">Reference proteome</keyword>
<evidence type="ECO:0000313" key="2">
    <source>
        <dbReference type="EMBL" id="MDT0264125.1"/>
    </source>
</evidence>
<comment type="caution">
    <text evidence="2">The sequence shown here is derived from an EMBL/GenBank/DDBJ whole genome shotgun (WGS) entry which is preliminary data.</text>
</comment>
<accession>A0ABU2JGL9</accession>
<dbReference type="InterPro" id="IPR025855">
    <property type="entry name" value="Replic_Relax"/>
</dbReference>
<organism evidence="2 3">
    <name type="scientific">Jatrophihabitans lederbergiae</name>
    <dbReference type="NCBI Taxonomy" id="3075547"/>
    <lineage>
        <taxon>Bacteria</taxon>
        <taxon>Bacillati</taxon>
        <taxon>Actinomycetota</taxon>
        <taxon>Actinomycetes</taxon>
        <taxon>Jatrophihabitantales</taxon>
        <taxon>Jatrophihabitantaceae</taxon>
        <taxon>Jatrophihabitans</taxon>
    </lineage>
</organism>
<gene>
    <name evidence="2" type="ORF">RM423_22400</name>
</gene>
<feature type="region of interest" description="Disordered" evidence="1">
    <location>
        <begin position="265"/>
        <end position="365"/>
    </location>
</feature>
<dbReference type="Proteomes" id="UP001183176">
    <property type="component" value="Unassembled WGS sequence"/>
</dbReference>
<evidence type="ECO:0000256" key="1">
    <source>
        <dbReference type="SAM" id="MobiDB-lite"/>
    </source>
</evidence>
<dbReference type="RefSeq" id="WP_311425268.1">
    <property type="nucleotide sequence ID" value="NZ_JAVREH010000071.1"/>
</dbReference>
<protein>
    <submittedName>
        <fullName evidence="2">Replication-relaxation family protein</fullName>
    </submittedName>
</protein>
<evidence type="ECO:0000313" key="3">
    <source>
        <dbReference type="Proteomes" id="UP001183176"/>
    </source>
</evidence>